<evidence type="ECO:0000256" key="1">
    <source>
        <dbReference type="ARBA" id="ARBA00010088"/>
    </source>
</evidence>
<dbReference type="PANTHER" id="PTHR21661:SF35">
    <property type="entry name" value="EPOXIDE HYDROLASE"/>
    <property type="match status" value="1"/>
</dbReference>
<dbReference type="PRINTS" id="PR00412">
    <property type="entry name" value="EPOXHYDRLASE"/>
</dbReference>
<comment type="similarity">
    <text evidence="1">Belongs to the peptidase S33 family.</text>
</comment>
<accession>A0A1V6UD00</accession>
<dbReference type="InterPro" id="IPR029058">
    <property type="entry name" value="AB_hydrolase_fold"/>
</dbReference>
<dbReference type="InterPro" id="IPR010497">
    <property type="entry name" value="Epoxide_hydro_N"/>
</dbReference>
<dbReference type="Pfam" id="PF06441">
    <property type="entry name" value="EHN"/>
    <property type="match status" value="1"/>
</dbReference>
<dbReference type="GO" id="GO:0072330">
    <property type="term" value="P:monocarboxylic acid biosynthetic process"/>
    <property type="evidence" value="ECO:0007669"/>
    <property type="project" value="UniProtKB-ARBA"/>
</dbReference>
<gene>
    <name evidence="5" type="ORF">PENCOP_c012G06919</name>
</gene>
<reference evidence="6" key="1">
    <citation type="journal article" date="2017" name="Nat. Microbiol.">
        <title>Global analysis of biosynthetic gene clusters reveals vast potential of secondary metabolite production in Penicillium species.</title>
        <authorList>
            <person name="Nielsen J.C."/>
            <person name="Grijseels S."/>
            <person name="Prigent S."/>
            <person name="Ji B."/>
            <person name="Dainat J."/>
            <person name="Nielsen K.F."/>
            <person name="Frisvad J.C."/>
            <person name="Workman M."/>
            <person name="Nielsen J."/>
        </authorList>
    </citation>
    <scope>NUCLEOTIDE SEQUENCE [LARGE SCALE GENOMIC DNA]</scope>
    <source>
        <strain evidence="6">IBT 31321</strain>
    </source>
</reference>
<name>A0A1V6UD00_9EURO</name>
<protein>
    <recommendedName>
        <fullName evidence="4">Epoxide hydrolase N-terminal domain-containing protein</fullName>
    </recommendedName>
</protein>
<evidence type="ECO:0000313" key="6">
    <source>
        <dbReference type="Proteomes" id="UP000191500"/>
    </source>
</evidence>
<sequence>MTSVTPYNIAVPDEKLQELRHKLEYTIFPDELEASGWDMGVPLHEIKRLITVWREQFDWRAQERKLNEQLKQVNVRIGVEGFGELNIHAVHHRSGNSKAIPLLFIHGWPGSFLEATKLIPLLTEKNGNGPEFDVVAPSLPNFGFSQGVKKRGFGLAQYAEALHQVMIALGYEQYGKIYLSTPKEAY</sequence>
<evidence type="ECO:0000259" key="4">
    <source>
        <dbReference type="Pfam" id="PF06441"/>
    </source>
</evidence>
<evidence type="ECO:0000256" key="3">
    <source>
        <dbReference type="ARBA" id="ARBA00022801"/>
    </source>
</evidence>
<dbReference type="Proteomes" id="UP000191500">
    <property type="component" value="Unassembled WGS sequence"/>
</dbReference>
<comment type="caution">
    <text evidence="5">The sequence shown here is derived from an EMBL/GenBank/DDBJ whole genome shotgun (WGS) entry which is preliminary data.</text>
</comment>
<keyword evidence="2" id="KW-0058">Aromatic hydrocarbons catabolism</keyword>
<feature type="domain" description="Epoxide hydrolase N-terminal" evidence="4">
    <location>
        <begin position="4"/>
        <end position="114"/>
    </location>
</feature>
<dbReference type="Gene3D" id="3.40.50.1820">
    <property type="entry name" value="alpha/beta hydrolase"/>
    <property type="match status" value="1"/>
</dbReference>
<evidence type="ECO:0000313" key="5">
    <source>
        <dbReference type="EMBL" id="OQE36318.1"/>
    </source>
</evidence>
<dbReference type="EMBL" id="MDDG01000012">
    <property type="protein sequence ID" value="OQE36318.1"/>
    <property type="molecule type" value="Genomic_DNA"/>
</dbReference>
<evidence type="ECO:0000256" key="2">
    <source>
        <dbReference type="ARBA" id="ARBA00022797"/>
    </source>
</evidence>
<organism evidence="5 6">
    <name type="scientific">Penicillium coprophilum</name>
    <dbReference type="NCBI Taxonomy" id="36646"/>
    <lineage>
        <taxon>Eukaryota</taxon>
        <taxon>Fungi</taxon>
        <taxon>Dikarya</taxon>
        <taxon>Ascomycota</taxon>
        <taxon>Pezizomycotina</taxon>
        <taxon>Eurotiomycetes</taxon>
        <taxon>Eurotiomycetidae</taxon>
        <taxon>Eurotiales</taxon>
        <taxon>Aspergillaceae</taxon>
        <taxon>Penicillium</taxon>
    </lineage>
</organism>
<dbReference type="GO" id="GO:0017000">
    <property type="term" value="P:antibiotic biosynthetic process"/>
    <property type="evidence" value="ECO:0007669"/>
    <property type="project" value="UniProtKB-ARBA"/>
</dbReference>
<dbReference type="InterPro" id="IPR000639">
    <property type="entry name" value="Epox_hydrolase-like"/>
</dbReference>
<dbReference type="PANTHER" id="PTHR21661">
    <property type="entry name" value="EPOXIDE HYDROLASE 1-RELATED"/>
    <property type="match status" value="1"/>
</dbReference>
<dbReference type="STRING" id="36646.A0A1V6UD00"/>
<proteinExistence type="inferred from homology"/>
<dbReference type="SUPFAM" id="SSF53474">
    <property type="entry name" value="alpha/beta-Hydrolases"/>
    <property type="match status" value="1"/>
</dbReference>
<dbReference type="GO" id="GO:0004301">
    <property type="term" value="F:epoxide hydrolase activity"/>
    <property type="evidence" value="ECO:0007669"/>
    <property type="project" value="TreeGrafter"/>
</dbReference>
<keyword evidence="6" id="KW-1185">Reference proteome</keyword>
<dbReference type="GO" id="GO:0097176">
    <property type="term" value="P:epoxide metabolic process"/>
    <property type="evidence" value="ECO:0007669"/>
    <property type="project" value="TreeGrafter"/>
</dbReference>
<keyword evidence="3" id="KW-0378">Hydrolase</keyword>
<dbReference type="AlphaFoldDB" id="A0A1V6UD00"/>